<evidence type="ECO:0000256" key="4">
    <source>
        <dbReference type="ARBA" id="ARBA00022970"/>
    </source>
</evidence>
<reference evidence="6 7" key="1">
    <citation type="submission" date="2019-03" db="EMBL/GenBank/DDBJ databases">
        <title>Metabolic reconstructions from genomes of highly enriched 'Candidatus Accumulibacter' and 'Candidatus Competibacter' bioreactor populations.</title>
        <authorList>
            <person name="Annavajhala M.K."/>
            <person name="Welles L."/>
            <person name="Abbas B."/>
            <person name="Sorokin D."/>
            <person name="Park H."/>
            <person name="Van Loosdrecht M."/>
            <person name="Chandran K."/>
        </authorList>
    </citation>
    <scope>NUCLEOTIDE SEQUENCE [LARGE SCALE GENOMIC DNA]</scope>
    <source>
        <strain evidence="6 7">SBR_G</strain>
    </source>
</reference>
<dbReference type="InterPro" id="IPR051010">
    <property type="entry name" value="BCAA_transport"/>
</dbReference>
<gene>
    <name evidence="6" type="ORF">E4P82_14580</name>
</gene>
<dbReference type="Pfam" id="PF13458">
    <property type="entry name" value="Peripla_BP_6"/>
    <property type="match status" value="1"/>
</dbReference>
<dbReference type="PRINTS" id="PR00337">
    <property type="entry name" value="LEUILEVALBP"/>
</dbReference>
<dbReference type="Gene3D" id="3.40.50.2300">
    <property type="match status" value="2"/>
</dbReference>
<comment type="caution">
    <text evidence="6">The sequence shown here is derived from an EMBL/GenBank/DDBJ whole genome shotgun (WGS) entry which is preliminary data.</text>
</comment>
<dbReference type="InterPro" id="IPR028082">
    <property type="entry name" value="Peripla_BP_I"/>
</dbReference>
<evidence type="ECO:0000256" key="1">
    <source>
        <dbReference type="ARBA" id="ARBA00010062"/>
    </source>
</evidence>
<evidence type="ECO:0000256" key="3">
    <source>
        <dbReference type="ARBA" id="ARBA00022729"/>
    </source>
</evidence>
<feature type="domain" description="Leucine-binding protein" evidence="5">
    <location>
        <begin position="17"/>
        <end position="355"/>
    </location>
</feature>
<dbReference type="SUPFAM" id="SSF53822">
    <property type="entry name" value="Periplasmic binding protein-like I"/>
    <property type="match status" value="1"/>
</dbReference>
<protein>
    <submittedName>
        <fullName evidence="6">Amino acid ABC transporter substrate-binding protein</fullName>
    </submittedName>
</protein>
<accession>A0ABX1TP49</accession>
<evidence type="ECO:0000259" key="5">
    <source>
        <dbReference type="Pfam" id="PF13458"/>
    </source>
</evidence>
<keyword evidence="3" id="KW-0732">Signal</keyword>
<evidence type="ECO:0000313" key="6">
    <source>
        <dbReference type="EMBL" id="NMQ20314.1"/>
    </source>
</evidence>
<keyword evidence="4" id="KW-0029">Amino-acid transport</keyword>
<comment type="similarity">
    <text evidence="1">Belongs to the leucine-binding protein family.</text>
</comment>
<keyword evidence="2" id="KW-0813">Transport</keyword>
<keyword evidence="7" id="KW-1185">Reference proteome</keyword>
<dbReference type="InterPro" id="IPR028081">
    <property type="entry name" value="Leu-bd"/>
</dbReference>
<name>A0ABX1TP49_9GAMM</name>
<dbReference type="Proteomes" id="UP000760480">
    <property type="component" value="Unassembled WGS sequence"/>
</dbReference>
<sequence>MIGLSIAVLLGCEPPEPIRIGFVGGTSGRVADLGIAGRDAVLLAVELRNQSGGVAGRKVKLLIKDDQQSPEVARRAVRDLIEQGVVAIVGPMTSAMAIAVVPIANEAKVLLMSPTATTDDLTGLDDYFFRLNTSARDNASRIARYHVGQNATRRLAATYDLRNKSYTENWLDSFRATYVQGGGEVVKVIGFESGGETTFLQLAQDLLAAPVDGVLIVANSVDTALLCQQIRKLGSRVPIISSEWAATERLVELGGKAVEGVIMAQNFDRNSTAPRYRAFYQAYRDRFHREPGFGGVIAFDAANVVLDALAQRREGRSVKETVLAARRFEGVEEPMLFNEFGEVKRRLFITVVRDGQFMVVE</sequence>
<dbReference type="PANTHER" id="PTHR30483">
    <property type="entry name" value="LEUCINE-SPECIFIC-BINDING PROTEIN"/>
    <property type="match status" value="1"/>
</dbReference>
<dbReference type="InterPro" id="IPR000709">
    <property type="entry name" value="Leu_Ile_Val-bd"/>
</dbReference>
<dbReference type="PANTHER" id="PTHR30483:SF6">
    <property type="entry name" value="PERIPLASMIC BINDING PROTEIN OF ABC TRANSPORTER FOR NATURAL AMINO ACIDS"/>
    <property type="match status" value="1"/>
</dbReference>
<evidence type="ECO:0000256" key="2">
    <source>
        <dbReference type="ARBA" id="ARBA00022448"/>
    </source>
</evidence>
<evidence type="ECO:0000313" key="7">
    <source>
        <dbReference type="Proteomes" id="UP000760480"/>
    </source>
</evidence>
<dbReference type="CDD" id="cd19983">
    <property type="entry name" value="PBP1_ABC_HAAT-like"/>
    <property type="match status" value="1"/>
</dbReference>
<proteinExistence type="inferred from homology"/>
<dbReference type="EMBL" id="SPMZ01000044">
    <property type="protein sequence ID" value="NMQ20314.1"/>
    <property type="molecule type" value="Genomic_DNA"/>
</dbReference>
<organism evidence="6 7">
    <name type="scientific">Candidatus Competibacter phosphatis</name>
    <dbReference type="NCBI Taxonomy" id="221280"/>
    <lineage>
        <taxon>Bacteria</taxon>
        <taxon>Pseudomonadati</taxon>
        <taxon>Pseudomonadota</taxon>
        <taxon>Gammaproteobacteria</taxon>
        <taxon>Candidatus Competibacteraceae</taxon>
        <taxon>Candidatus Competibacter</taxon>
    </lineage>
</organism>